<comment type="caution">
    <text evidence="3">The sequence shown here is derived from an EMBL/GenBank/DDBJ whole genome shotgun (WGS) entry which is preliminary data.</text>
</comment>
<evidence type="ECO:0000256" key="2">
    <source>
        <dbReference type="SAM" id="SignalP"/>
    </source>
</evidence>
<name>A0A932ZUH5_UNCTE</name>
<sequence length="326" mass="35629">MKRRTLILAAVSALAAALPGPAPARAAYPDRPITLVIPLGAGGSHDLHARGITGIISDILGQPMIVKLMPGGAAMQGTAFAAQARPDGHTILFTHNGLDLLVPQTQKVPFNSLKDFKTIARVNYGLNMFITHKDAPFKTFKEFVEYAKKNPGKLNFGHSGVWGAIYTPAVQLMKETGIRMNMIPHRGGGPSLQALLAKQDQISGAFPTQARSHVKAGTIIPLAVIGDTRIKDDPDFKDVPTTAELGFKTINFVMDRYFLAPAKVPEERLKVLRDAFRKLMVNPSFKAFMKNIGEPTQYLDGPEYDKLRPGLWAEYTTLIKLMTGKK</sequence>
<dbReference type="Gene3D" id="3.40.190.10">
    <property type="entry name" value="Periplasmic binding protein-like II"/>
    <property type="match status" value="1"/>
</dbReference>
<dbReference type="PANTHER" id="PTHR42928">
    <property type="entry name" value="TRICARBOXYLATE-BINDING PROTEIN"/>
    <property type="match status" value="1"/>
</dbReference>
<dbReference type="InterPro" id="IPR042100">
    <property type="entry name" value="Bug_dom1"/>
</dbReference>
<dbReference type="Proteomes" id="UP000752292">
    <property type="component" value="Unassembled WGS sequence"/>
</dbReference>
<gene>
    <name evidence="3" type="ORF">HY618_04725</name>
</gene>
<organism evidence="3 4">
    <name type="scientific">Tectimicrobiota bacterium</name>
    <dbReference type="NCBI Taxonomy" id="2528274"/>
    <lineage>
        <taxon>Bacteria</taxon>
        <taxon>Pseudomonadati</taxon>
        <taxon>Nitrospinota/Tectimicrobiota group</taxon>
        <taxon>Candidatus Tectimicrobiota</taxon>
    </lineage>
</organism>
<evidence type="ECO:0000313" key="4">
    <source>
        <dbReference type="Proteomes" id="UP000752292"/>
    </source>
</evidence>
<protein>
    <submittedName>
        <fullName evidence="3">Tripartite tricarboxylate transporter substrate binding protein</fullName>
    </submittedName>
</protein>
<dbReference type="CDD" id="cd07012">
    <property type="entry name" value="PBP2_Bug_TTT"/>
    <property type="match status" value="1"/>
</dbReference>
<evidence type="ECO:0000256" key="1">
    <source>
        <dbReference type="ARBA" id="ARBA00006987"/>
    </source>
</evidence>
<accession>A0A932ZUH5</accession>
<dbReference type="PANTHER" id="PTHR42928:SF5">
    <property type="entry name" value="BLR1237 PROTEIN"/>
    <property type="match status" value="1"/>
</dbReference>
<reference evidence="3" key="1">
    <citation type="submission" date="2020-07" db="EMBL/GenBank/DDBJ databases">
        <title>Huge and variable diversity of episymbiotic CPR bacteria and DPANN archaea in groundwater ecosystems.</title>
        <authorList>
            <person name="He C.Y."/>
            <person name="Keren R."/>
            <person name="Whittaker M."/>
            <person name="Farag I.F."/>
            <person name="Doudna J."/>
            <person name="Cate J.H.D."/>
            <person name="Banfield J.F."/>
        </authorList>
    </citation>
    <scope>NUCLEOTIDE SEQUENCE</scope>
    <source>
        <strain evidence="3">NC_groundwater_1370_Ag_S-0.2um_69_93</strain>
    </source>
</reference>
<evidence type="ECO:0000313" key="3">
    <source>
        <dbReference type="EMBL" id="MBI4251745.1"/>
    </source>
</evidence>
<dbReference type="Pfam" id="PF03401">
    <property type="entry name" value="TctC"/>
    <property type="match status" value="1"/>
</dbReference>
<dbReference type="AlphaFoldDB" id="A0A932ZUH5"/>
<dbReference type="InterPro" id="IPR005064">
    <property type="entry name" value="BUG"/>
</dbReference>
<comment type="similarity">
    <text evidence="1">Belongs to the UPF0065 (bug) family.</text>
</comment>
<feature type="chain" id="PRO_5037066344" evidence="2">
    <location>
        <begin position="27"/>
        <end position="326"/>
    </location>
</feature>
<keyword evidence="2" id="KW-0732">Signal</keyword>
<dbReference type="Gene3D" id="3.40.190.150">
    <property type="entry name" value="Bordetella uptake gene, domain 1"/>
    <property type="match status" value="1"/>
</dbReference>
<dbReference type="EMBL" id="JACQRX010000206">
    <property type="protein sequence ID" value="MBI4251745.1"/>
    <property type="molecule type" value="Genomic_DNA"/>
</dbReference>
<proteinExistence type="inferred from homology"/>
<dbReference type="PIRSF" id="PIRSF017082">
    <property type="entry name" value="YflP"/>
    <property type="match status" value="1"/>
</dbReference>
<feature type="signal peptide" evidence="2">
    <location>
        <begin position="1"/>
        <end position="26"/>
    </location>
</feature>